<protein>
    <recommendedName>
        <fullName evidence="4">Glycosyl transferase family 51 domain-containing protein</fullName>
    </recommendedName>
</protein>
<dbReference type="PANTHER" id="PTHR32282:SF33">
    <property type="entry name" value="PEPTIDOGLYCAN GLYCOSYLTRANSFERASE"/>
    <property type="match status" value="1"/>
</dbReference>
<evidence type="ECO:0000256" key="3">
    <source>
        <dbReference type="SAM" id="Phobius"/>
    </source>
</evidence>
<keyword evidence="3" id="KW-0472">Membrane</keyword>
<gene>
    <name evidence="5" type="ORF">GTC17254_22080</name>
</gene>
<dbReference type="GO" id="GO:0008955">
    <property type="term" value="F:peptidoglycan glycosyltransferase activity"/>
    <property type="evidence" value="ECO:0007669"/>
    <property type="project" value="TreeGrafter"/>
</dbReference>
<sequence length="429" mass="50951">MEQKFQQYYPTYSYKNRDIVLLEFEEAQRISNSQSKLYGQLANLLLAFVTVGVTALVKSPDNSNVEVVTVVRENVFVLNFFLSLIGFIVLRYFIELQKTIVINSRKAITLRGMLGLDYGHLQLTIPRWRVEGATNPFVIKHFPGWLSFGSSPFWVIVFSLNILWYLTYKYVEWELMREFWFFVNVFITLLFVYVYRMQLREYHETFGLLFIKIVSKILRIKLIKNFEYVLYRAKLSTHEKNRLQYDTLIVEQILIEIEDARFFKHKGVDIKALGRSVLSMFKSYRIKKRILKSGGSTITMQLCRTLFIRPNKKVIQRKIIEILLSLWFERLFSKLEIINFYLTSVRFERKINGIISATNYFFPNKKDKKYSYEEAFFLVERLSNISSSYRLERIESLLSRINSAKQINKSELIGLYQEIENKGLICRDV</sequence>
<evidence type="ECO:0000313" key="5">
    <source>
        <dbReference type="EMBL" id="BFO74611.1"/>
    </source>
</evidence>
<comment type="pathway">
    <text evidence="1">Cell wall biogenesis; peptidoglycan biosynthesis.</text>
</comment>
<feature type="domain" description="Glycosyl transferase family 51" evidence="4">
    <location>
        <begin position="250"/>
        <end position="400"/>
    </location>
</feature>
<organism evidence="5">
    <name type="scientific">Prevotella sp. GTC17254</name>
    <dbReference type="NCBI Taxonomy" id="3236794"/>
    <lineage>
        <taxon>Bacteria</taxon>
        <taxon>Pseudomonadati</taxon>
        <taxon>Bacteroidota</taxon>
        <taxon>Bacteroidia</taxon>
        <taxon>Bacteroidales</taxon>
        <taxon>Prevotellaceae</taxon>
        <taxon>Prevotella</taxon>
    </lineage>
</organism>
<dbReference type="PANTHER" id="PTHR32282">
    <property type="entry name" value="BINDING PROTEIN TRANSPEPTIDASE, PUTATIVE-RELATED"/>
    <property type="match status" value="1"/>
</dbReference>
<proteinExistence type="predicted"/>
<feature type="transmembrane region" description="Helical" evidence="3">
    <location>
        <begin position="76"/>
        <end position="94"/>
    </location>
</feature>
<feature type="transmembrane region" description="Helical" evidence="3">
    <location>
        <begin position="145"/>
        <end position="167"/>
    </location>
</feature>
<evidence type="ECO:0000256" key="1">
    <source>
        <dbReference type="ARBA" id="ARBA00004752"/>
    </source>
</evidence>
<evidence type="ECO:0000259" key="4">
    <source>
        <dbReference type="Pfam" id="PF00912"/>
    </source>
</evidence>
<dbReference type="InterPro" id="IPR001264">
    <property type="entry name" value="Glyco_trans_51"/>
</dbReference>
<keyword evidence="3" id="KW-1133">Transmembrane helix</keyword>
<dbReference type="Pfam" id="PF00912">
    <property type="entry name" value="Transgly"/>
    <property type="match status" value="1"/>
</dbReference>
<reference evidence="5" key="1">
    <citation type="submission" date="2024-07" db="EMBL/GenBank/DDBJ databases">
        <title>Complete genome sequence of Prevotella sp. YM-2024 GTC17254.</title>
        <authorList>
            <person name="Hayashi M."/>
            <person name="Muto Y."/>
            <person name="Tanaka K."/>
            <person name="Niwa H."/>
        </authorList>
    </citation>
    <scope>NUCLEOTIDE SEQUENCE</scope>
    <source>
        <strain evidence="5">GTC17254</strain>
    </source>
</reference>
<keyword evidence="2" id="KW-0808">Transferase</keyword>
<accession>A0AB33IXH4</accession>
<dbReference type="SUPFAM" id="SSF53955">
    <property type="entry name" value="Lysozyme-like"/>
    <property type="match status" value="1"/>
</dbReference>
<dbReference type="InterPro" id="IPR023346">
    <property type="entry name" value="Lysozyme-like_dom_sf"/>
</dbReference>
<dbReference type="Gene3D" id="1.10.3810.10">
    <property type="entry name" value="Biosynthetic peptidoglycan transglycosylase-like"/>
    <property type="match status" value="1"/>
</dbReference>
<evidence type="ECO:0000256" key="2">
    <source>
        <dbReference type="ARBA" id="ARBA00022679"/>
    </source>
</evidence>
<dbReference type="InterPro" id="IPR050396">
    <property type="entry name" value="Glycosyltr_51/Transpeptidase"/>
</dbReference>
<keyword evidence="3" id="KW-0812">Transmembrane</keyword>
<dbReference type="AlphaFoldDB" id="A0AB33IXH4"/>
<feature type="transmembrane region" description="Helical" evidence="3">
    <location>
        <begin position="179"/>
        <end position="195"/>
    </location>
</feature>
<name>A0AB33IXH4_9BACT</name>
<dbReference type="InterPro" id="IPR036950">
    <property type="entry name" value="PBP_transglycosylase"/>
</dbReference>
<dbReference type="EMBL" id="AP035786">
    <property type="protein sequence ID" value="BFO74611.1"/>
    <property type="molecule type" value="Genomic_DNA"/>
</dbReference>